<evidence type="ECO:0000256" key="2">
    <source>
        <dbReference type="ARBA" id="ARBA00008072"/>
    </source>
</evidence>
<comment type="cofactor">
    <cofactor evidence="1">
        <name>Zn(2+)</name>
        <dbReference type="ChEBI" id="CHEBI:29105"/>
    </cofactor>
</comment>
<dbReference type="SUPFAM" id="SSF50129">
    <property type="entry name" value="GroES-like"/>
    <property type="match status" value="1"/>
</dbReference>
<dbReference type="InterPro" id="IPR013154">
    <property type="entry name" value="ADH-like_N"/>
</dbReference>
<reference evidence="8 9" key="1">
    <citation type="submission" date="2018-05" db="EMBL/GenBank/DDBJ databases">
        <title>Draft genome sequence of Scytalidium lignicola DSM 105466, a ubiquitous saprotrophic fungus.</title>
        <authorList>
            <person name="Buettner E."/>
            <person name="Gebauer A.M."/>
            <person name="Hofrichter M."/>
            <person name="Liers C."/>
            <person name="Kellner H."/>
        </authorList>
    </citation>
    <scope>NUCLEOTIDE SEQUENCE [LARGE SCALE GENOMIC DNA]</scope>
    <source>
        <strain evidence="8 9">DSM 105466</strain>
    </source>
</reference>
<organism evidence="8 9">
    <name type="scientific">Scytalidium lignicola</name>
    <name type="common">Hyphomycete</name>
    <dbReference type="NCBI Taxonomy" id="5539"/>
    <lineage>
        <taxon>Eukaryota</taxon>
        <taxon>Fungi</taxon>
        <taxon>Dikarya</taxon>
        <taxon>Ascomycota</taxon>
        <taxon>Pezizomycotina</taxon>
        <taxon>Leotiomycetes</taxon>
        <taxon>Leotiomycetes incertae sedis</taxon>
        <taxon>Scytalidium</taxon>
    </lineage>
</organism>
<protein>
    <recommendedName>
        <fullName evidence="7">Enoyl reductase (ER) domain-containing protein</fullName>
    </recommendedName>
</protein>
<dbReference type="SUPFAM" id="SSF51735">
    <property type="entry name" value="NAD(P)-binding Rossmann-fold domains"/>
    <property type="match status" value="1"/>
</dbReference>
<keyword evidence="4" id="KW-0862">Zinc</keyword>
<keyword evidence="9" id="KW-1185">Reference proteome</keyword>
<evidence type="ECO:0000256" key="3">
    <source>
        <dbReference type="ARBA" id="ARBA00022723"/>
    </source>
</evidence>
<dbReference type="OMA" id="YAVVDWQ"/>
<dbReference type="InterPro" id="IPR011032">
    <property type="entry name" value="GroES-like_sf"/>
</dbReference>
<feature type="non-terminal residue" evidence="8">
    <location>
        <position position="330"/>
    </location>
</feature>
<dbReference type="PANTHER" id="PTHR42940:SF8">
    <property type="entry name" value="VACUOLAR PROTEIN SORTING-ASSOCIATED PROTEIN 11"/>
    <property type="match status" value="1"/>
</dbReference>
<comment type="similarity">
    <text evidence="2">Belongs to the zinc-containing alcohol dehydrogenase family.</text>
</comment>
<keyword evidence="6" id="KW-0520">NAD</keyword>
<evidence type="ECO:0000259" key="7">
    <source>
        <dbReference type="SMART" id="SM00829"/>
    </source>
</evidence>
<name>A0A3E2GYU6_SCYLI</name>
<evidence type="ECO:0000313" key="8">
    <source>
        <dbReference type="EMBL" id="RFU26281.1"/>
    </source>
</evidence>
<comment type="caution">
    <text evidence="8">The sequence shown here is derived from an EMBL/GenBank/DDBJ whole genome shotgun (WGS) entry which is preliminary data.</text>
</comment>
<accession>A0A3E2GYU6</accession>
<evidence type="ECO:0000256" key="5">
    <source>
        <dbReference type="ARBA" id="ARBA00023002"/>
    </source>
</evidence>
<dbReference type="Pfam" id="PF00107">
    <property type="entry name" value="ADH_zinc_N"/>
    <property type="match status" value="1"/>
</dbReference>
<dbReference type="OrthoDB" id="256333at2759"/>
<dbReference type="Pfam" id="PF08240">
    <property type="entry name" value="ADH_N"/>
    <property type="match status" value="1"/>
</dbReference>
<dbReference type="EMBL" id="NCSJ02000271">
    <property type="protein sequence ID" value="RFU26281.1"/>
    <property type="molecule type" value="Genomic_DNA"/>
</dbReference>
<dbReference type="PANTHER" id="PTHR42940">
    <property type="entry name" value="ALCOHOL DEHYDROGENASE 1-RELATED"/>
    <property type="match status" value="1"/>
</dbReference>
<dbReference type="InterPro" id="IPR036291">
    <property type="entry name" value="NAD(P)-bd_dom_sf"/>
</dbReference>
<keyword evidence="5" id="KW-0560">Oxidoreductase</keyword>
<feature type="domain" description="Enoyl reductase (ER)" evidence="7">
    <location>
        <begin position="9"/>
        <end position="328"/>
    </location>
</feature>
<dbReference type="GO" id="GO:0018455">
    <property type="term" value="F:alcohol dehydrogenase [NAD(P)+] activity"/>
    <property type="evidence" value="ECO:0007669"/>
    <property type="project" value="UniProtKB-ARBA"/>
</dbReference>
<evidence type="ECO:0000256" key="4">
    <source>
        <dbReference type="ARBA" id="ARBA00022833"/>
    </source>
</evidence>
<dbReference type="GO" id="GO:0046872">
    <property type="term" value="F:metal ion binding"/>
    <property type="evidence" value="ECO:0007669"/>
    <property type="project" value="UniProtKB-KW"/>
</dbReference>
<dbReference type="Gene3D" id="3.40.50.720">
    <property type="entry name" value="NAD(P)-binding Rossmann-like Domain"/>
    <property type="match status" value="1"/>
</dbReference>
<keyword evidence="3" id="KW-0479">Metal-binding</keyword>
<evidence type="ECO:0000256" key="1">
    <source>
        <dbReference type="ARBA" id="ARBA00001947"/>
    </source>
</evidence>
<feature type="non-terminal residue" evidence="8">
    <location>
        <position position="1"/>
    </location>
</feature>
<proteinExistence type="inferred from homology"/>
<dbReference type="SMART" id="SM00829">
    <property type="entry name" value="PKS_ER"/>
    <property type="match status" value="1"/>
</dbReference>
<dbReference type="AlphaFoldDB" id="A0A3E2GYU6"/>
<evidence type="ECO:0000313" key="9">
    <source>
        <dbReference type="Proteomes" id="UP000258309"/>
    </source>
</evidence>
<dbReference type="Gene3D" id="3.90.180.10">
    <property type="entry name" value="Medium-chain alcohol dehydrogenases, catalytic domain"/>
    <property type="match status" value="1"/>
</dbReference>
<dbReference type="InterPro" id="IPR020843">
    <property type="entry name" value="ER"/>
</dbReference>
<dbReference type="Proteomes" id="UP000258309">
    <property type="component" value="Unassembled WGS sequence"/>
</dbReference>
<dbReference type="InterPro" id="IPR013149">
    <property type="entry name" value="ADH-like_C"/>
</dbReference>
<dbReference type="FunFam" id="3.40.50.720:FF:000039">
    <property type="entry name" value="Alcohol dehydrogenase AdhP"/>
    <property type="match status" value="1"/>
</dbReference>
<sequence>MKAARFHPDTKKVSVDIIDVPVPGDNEILVKIRSASLCHSDLMLLHGTRPIEDTAPVTMGHEGAGYVEGFFTLKDVALTSVVVECKGCRLHNLNCTKSQGLLQGFDTDGMLAEYATVDYRNTVHLPESISLDTASAFFCAGFTAFHAISSCECQPGDWLAVVGCGGLGLFGAKYARAMGFRVIGIDINDQALLLAQEAGADLIVNTRIQSDWPAIIKQAIGGSEVRATAVFSAAQAGYDTATKIIGMDGVVMVVGLPPQGVMFDATDLCRKLYRIKAANTGQPSDLTKAVEFTAEHKITPQSEFYQIDQISEMISKMESGKSTSRLTVLF</sequence>
<dbReference type="STRING" id="5539.A0A3E2GYU6"/>
<evidence type="ECO:0000256" key="6">
    <source>
        <dbReference type="ARBA" id="ARBA00023027"/>
    </source>
</evidence>
<gene>
    <name evidence="8" type="ORF">B7463_g10044</name>
</gene>